<feature type="domain" description="Nucleotide exchange factor Fes1" evidence="10">
    <location>
        <begin position="5"/>
        <end position="101"/>
    </location>
</feature>
<evidence type="ECO:0000259" key="10">
    <source>
        <dbReference type="Pfam" id="PF08609"/>
    </source>
</evidence>
<name>A0A507QZ01_MONPU</name>
<dbReference type="InterPro" id="IPR011989">
    <property type="entry name" value="ARM-like"/>
</dbReference>
<dbReference type="Pfam" id="PF08609">
    <property type="entry name" value="Fes1"/>
    <property type="match status" value="1"/>
</dbReference>
<organism evidence="11 12">
    <name type="scientific">Monascus purpureus</name>
    <name type="common">Red mold</name>
    <name type="synonym">Monascus anka</name>
    <dbReference type="NCBI Taxonomy" id="5098"/>
    <lineage>
        <taxon>Eukaryota</taxon>
        <taxon>Fungi</taxon>
        <taxon>Dikarya</taxon>
        <taxon>Ascomycota</taxon>
        <taxon>Pezizomycotina</taxon>
        <taxon>Eurotiomycetes</taxon>
        <taxon>Eurotiomycetidae</taxon>
        <taxon>Eurotiales</taxon>
        <taxon>Aspergillaceae</taxon>
        <taxon>Monascus</taxon>
    </lineage>
</organism>
<evidence type="ECO:0000256" key="4">
    <source>
        <dbReference type="ARBA" id="ARBA00020719"/>
    </source>
</evidence>
<dbReference type="InterPro" id="IPR013918">
    <property type="entry name" value="Nucleotide_exch_fac_Fes1"/>
</dbReference>
<keyword evidence="6" id="KW-0677">Repeat</keyword>
<dbReference type="Proteomes" id="UP000319663">
    <property type="component" value="Unassembled WGS sequence"/>
</dbReference>
<gene>
    <name evidence="11" type="primary">FES1</name>
    <name evidence="11" type="ORF">MPDQ_006239</name>
</gene>
<dbReference type="PANTHER" id="PTHR19316">
    <property type="entry name" value="PROTEIN FOLDING REGULATOR"/>
    <property type="match status" value="1"/>
</dbReference>
<reference evidence="11 12" key="1">
    <citation type="submission" date="2019-06" db="EMBL/GenBank/DDBJ databases">
        <title>Wine fermentation using esterase from Monascus purpureus.</title>
        <authorList>
            <person name="Geng C."/>
            <person name="Zhang Y."/>
        </authorList>
    </citation>
    <scope>NUCLEOTIDE SEQUENCE [LARGE SCALE GENOMIC DNA]</scope>
    <source>
        <strain evidence="11">HQ1</strain>
    </source>
</reference>
<evidence type="ECO:0000256" key="9">
    <source>
        <dbReference type="SAM" id="MobiDB-lite"/>
    </source>
</evidence>
<keyword evidence="5" id="KW-0963">Cytoplasm</keyword>
<dbReference type="OrthoDB" id="10250458at2759"/>
<keyword evidence="12" id="KW-1185">Reference proteome</keyword>
<dbReference type="FunFam" id="1.25.10.10:FF:000434">
    <property type="entry name" value="Hsp70 nucleotide exchange factor fes1"/>
    <property type="match status" value="1"/>
</dbReference>
<dbReference type="STRING" id="5098.A0A507QZ01"/>
<sequence>MDRQMNNLLKWSIENSTPSQQQQQSQQQNNNAPSSETAAPAANRGVNPEMLRALFGGPSEAELMKAAMEALHSEEVDLENKLIAFDNFEQLVESVDNANNMEPLGLWSPLVKLLEHEEAEMRRMAAWCVGTAVQNNEKAQDRLLVLNALPTLVSMSVSDPEPAVRKKAVYALSSAVRNYQPAMDETVRHLPEGYPRGEKIDAGDMDAVDSVIDKLRAHKAAAVA</sequence>
<dbReference type="Pfam" id="PF13513">
    <property type="entry name" value="HEAT_EZ"/>
    <property type="match status" value="1"/>
</dbReference>
<comment type="similarity">
    <text evidence="2">Belongs to the FES1 family.</text>
</comment>
<dbReference type="GO" id="GO:0006417">
    <property type="term" value="P:regulation of translation"/>
    <property type="evidence" value="ECO:0007669"/>
    <property type="project" value="UniProtKB-KW"/>
</dbReference>
<evidence type="ECO:0000256" key="1">
    <source>
        <dbReference type="ARBA" id="ARBA00004496"/>
    </source>
</evidence>
<comment type="subcellular location">
    <subcellularLocation>
        <location evidence="1">Cytoplasm</location>
    </subcellularLocation>
</comment>
<accession>A0A507QZ01</accession>
<keyword evidence="7" id="KW-0810">Translation regulation</keyword>
<feature type="compositionally biased region" description="Low complexity" evidence="9">
    <location>
        <begin position="19"/>
        <end position="31"/>
    </location>
</feature>
<proteinExistence type="inferred from homology"/>
<evidence type="ECO:0000313" key="12">
    <source>
        <dbReference type="Proteomes" id="UP000319663"/>
    </source>
</evidence>
<evidence type="ECO:0000313" key="11">
    <source>
        <dbReference type="EMBL" id="TQB73071.1"/>
    </source>
</evidence>
<evidence type="ECO:0000256" key="3">
    <source>
        <dbReference type="ARBA" id="ARBA00015214"/>
    </source>
</evidence>
<dbReference type="GO" id="GO:0000774">
    <property type="term" value="F:adenyl-nucleotide exchange factor activity"/>
    <property type="evidence" value="ECO:0007669"/>
    <property type="project" value="TreeGrafter"/>
</dbReference>
<dbReference type="GO" id="GO:0005783">
    <property type="term" value="C:endoplasmic reticulum"/>
    <property type="evidence" value="ECO:0007669"/>
    <property type="project" value="TreeGrafter"/>
</dbReference>
<comment type="function">
    <text evidence="8">Functions as a nucleotide exchange factor (NEF) for Hsp70 chaperones which accelerates the release of ADP. Required for fully efficient Hsp70-mediated folding of proteins.</text>
</comment>
<dbReference type="PANTHER" id="PTHR19316:SF18">
    <property type="entry name" value="HSP70-BINDING PROTEIN 1"/>
    <property type="match status" value="1"/>
</dbReference>
<evidence type="ECO:0000256" key="2">
    <source>
        <dbReference type="ARBA" id="ARBA00011045"/>
    </source>
</evidence>
<dbReference type="Gene3D" id="1.25.10.10">
    <property type="entry name" value="Leucine-rich Repeat Variant"/>
    <property type="match status" value="1"/>
</dbReference>
<feature type="region of interest" description="Disordered" evidence="9">
    <location>
        <begin position="14"/>
        <end position="44"/>
    </location>
</feature>
<dbReference type="EMBL" id="VIFY01000051">
    <property type="protein sequence ID" value="TQB73071.1"/>
    <property type="molecule type" value="Genomic_DNA"/>
</dbReference>
<dbReference type="SUPFAM" id="SSF48371">
    <property type="entry name" value="ARM repeat"/>
    <property type="match status" value="1"/>
</dbReference>
<dbReference type="InterPro" id="IPR050693">
    <property type="entry name" value="Hsp70_NEF-Inhibitors"/>
</dbReference>
<evidence type="ECO:0000256" key="8">
    <source>
        <dbReference type="ARBA" id="ARBA00024912"/>
    </source>
</evidence>
<comment type="caution">
    <text evidence="11">The sequence shown here is derived from an EMBL/GenBank/DDBJ whole genome shotgun (WGS) entry which is preliminary data.</text>
</comment>
<protein>
    <recommendedName>
        <fullName evidence="4">Hsp70 nucleotide exchange factor FES1</fullName>
    </recommendedName>
    <alternativeName>
        <fullName evidence="3">Hsp70 nucleotide exchange factor fes1</fullName>
    </alternativeName>
</protein>
<evidence type="ECO:0000256" key="5">
    <source>
        <dbReference type="ARBA" id="ARBA00022490"/>
    </source>
</evidence>
<dbReference type="InterPro" id="IPR016024">
    <property type="entry name" value="ARM-type_fold"/>
</dbReference>
<evidence type="ECO:0000256" key="7">
    <source>
        <dbReference type="ARBA" id="ARBA00022845"/>
    </source>
</evidence>
<evidence type="ECO:0000256" key="6">
    <source>
        <dbReference type="ARBA" id="ARBA00022737"/>
    </source>
</evidence>
<dbReference type="AlphaFoldDB" id="A0A507QZ01"/>